<evidence type="ECO:0000313" key="2">
    <source>
        <dbReference type="Proteomes" id="UP001628164"/>
    </source>
</evidence>
<gene>
    <name evidence="1" type="ORF">fsci_03790</name>
</gene>
<accession>A0ABQ6PD33</accession>
<organism evidence="1 2">
    <name type="scientific">Francisella sciaenopsi</name>
    <dbReference type="NCBI Taxonomy" id="3055034"/>
    <lineage>
        <taxon>Bacteria</taxon>
        <taxon>Pseudomonadati</taxon>
        <taxon>Pseudomonadota</taxon>
        <taxon>Gammaproteobacteria</taxon>
        <taxon>Thiotrichales</taxon>
        <taxon>Francisellaceae</taxon>
        <taxon>Francisella</taxon>
    </lineage>
</organism>
<name>A0ABQ6PD33_9GAMM</name>
<keyword evidence="2" id="KW-1185">Reference proteome</keyword>
<dbReference type="Proteomes" id="UP001628164">
    <property type="component" value="Unassembled WGS sequence"/>
</dbReference>
<protein>
    <recommendedName>
        <fullName evidence="3">Fam-b protein</fullName>
    </recommendedName>
</protein>
<reference evidence="1 2" key="1">
    <citation type="journal article" date="2024" name="Dis. Aquat. Organ.">
        <title>Francisella sciaenopsi sp. nov. isolated from diseased red drum Sciaenops ocellatus in Florida, USA.</title>
        <authorList>
            <person name="Kawahara M."/>
            <person name="Cody T.T."/>
            <person name="Yanong R.P.E."/>
            <person name="Henderson E."/>
            <person name="Yazdi Z."/>
            <person name="Soto E."/>
        </authorList>
    </citation>
    <scope>NUCLEOTIDE SEQUENCE [LARGE SCALE GENOMIC DNA]</scope>
    <source>
        <strain evidence="1 2">R22-20-7</strain>
    </source>
</reference>
<evidence type="ECO:0008006" key="3">
    <source>
        <dbReference type="Google" id="ProtNLM"/>
    </source>
</evidence>
<dbReference type="EMBL" id="BTHG01000001">
    <property type="protein sequence ID" value="GMN88893.1"/>
    <property type="molecule type" value="Genomic_DNA"/>
</dbReference>
<evidence type="ECO:0000313" key="1">
    <source>
        <dbReference type="EMBL" id="GMN88893.1"/>
    </source>
</evidence>
<dbReference type="RefSeq" id="WP_407876778.1">
    <property type="nucleotide sequence ID" value="NZ_BTHG01000001.1"/>
</dbReference>
<sequence length="72" mass="8577">MQTLKLFIFTLLIYNFKLSHCLNNENINGYFIEKNIKFKHHLLKEEYDYIDDKNTISNTKDCCKLSCGNNKP</sequence>
<comment type="caution">
    <text evidence="1">The sequence shown here is derived from an EMBL/GenBank/DDBJ whole genome shotgun (WGS) entry which is preliminary data.</text>
</comment>
<proteinExistence type="predicted"/>